<feature type="domain" description="Iron-binding zinc finger CDGSH type" evidence="5">
    <location>
        <begin position="10"/>
        <end position="41"/>
    </location>
</feature>
<dbReference type="Proteomes" id="UP001139721">
    <property type="component" value="Unassembled WGS sequence"/>
</dbReference>
<keyword evidence="4" id="KW-0411">Iron-sulfur</keyword>
<dbReference type="Gene3D" id="3.40.5.90">
    <property type="entry name" value="CDGSH iron-sulfur domain, mitoNEET-type"/>
    <property type="match status" value="2"/>
</dbReference>
<keyword evidence="3" id="KW-0408">Iron</keyword>
<keyword evidence="1" id="KW-0001">2Fe-2S</keyword>
<evidence type="ECO:0000256" key="3">
    <source>
        <dbReference type="ARBA" id="ARBA00023004"/>
    </source>
</evidence>
<evidence type="ECO:0000313" key="6">
    <source>
        <dbReference type="EMBL" id="MCL9683591.1"/>
    </source>
</evidence>
<dbReference type="EMBL" id="JAJKBJ010000004">
    <property type="protein sequence ID" value="MCL9683591.1"/>
    <property type="molecule type" value="Genomic_DNA"/>
</dbReference>
<sequence>MDDESEYKHLFPIAIDVEKGKKYIWCGCGKSKAPPFCDKKDCGDKAITYLADLSEELYFCNCKQTKKPPLCDGSHSKLLLEVIKERQLK</sequence>
<evidence type="ECO:0000259" key="5">
    <source>
        <dbReference type="SMART" id="SM00704"/>
    </source>
</evidence>
<dbReference type="GO" id="GO:0005737">
    <property type="term" value="C:cytoplasm"/>
    <property type="evidence" value="ECO:0007669"/>
    <property type="project" value="UniProtKB-ARBA"/>
</dbReference>
<dbReference type="PANTHER" id="PTHR46491:SF3">
    <property type="entry name" value="CDGSH IRON-SULFUR DOMAIN-CONTAINING PROTEIN 3, MITOCHONDRIAL"/>
    <property type="match status" value="1"/>
</dbReference>
<dbReference type="InterPro" id="IPR018967">
    <property type="entry name" value="FeS-contain_CDGSH-typ"/>
</dbReference>
<keyword evidence="7" id="KW-1185">Reference proteome</keyword>
<organism evidence="6 7">
    <name type="scientific">Legionella maioricensis</name>
    <dbReference type="NCBI Taxonomy" id="2896528"/>
    <lineage>
        <taxon>Bacteria</taxon>
        <taxon>Pseudomonadati</taxon>
        <taxon>Pseudomonadota</taxon>
        <taxon>Gammaproteobacteria</taxon>
        <taxon>Legionellales</taxon>
        <taxon>Legionellaceae</taxon>
        <taxon>Legionella</taxon>
    </lineage>
</organism>
<dbReference type="AlphaFoldDB" id="A0A9X2CZG4"/>
<comment type="caution">
    <text evidence="6">The sequence shown here is derived from an EMBL/GenBank/DDBJ whole genome shotgun (WGS) entry which is preliminary data.</text>
</comment>
<accession>A0A9X2CZG4</accession>
<protein>
    <submittedName>
        <fullName evidence="6">CDGSH iron-sulfur domain-containing protein</fullName>
    </submittedName>
</protein>
<name>A0A9X2CZG4_9GAMM</name>
<evidence type="ECO:0000256" key="1">
    <source>
        <dbReference type="ARBA" id="ARBA00022714"/>
    </source>
</evidence>
<dbReference type="InterPro" id="IPR052950">
    <property type="entry name" value="CISD"/>
</dbReference>
<proteinExistence type="predicted"/>
<feature type="domain" description="Iron-binding zinc finger CDGSH type" evidence="5">
    <location>
        <begin position="44"/>
        <end position="81"/>
    </location>
</feature>
<evidence type="ECO:0000256" key="4">
    <source>
        <dbReference type="ARBA" id="ARBA00023014"/>
    </source>
</evidence>
<dbReference type="GO" id="GO:0051537">
    <property type="term" value="F:2 iron, 2 sulfur cluster binding"/>
    <property type="evidence" value="ECO:0007669"/>
    <property type="project" value="UniProtKB-KW"/>
</dbReference>
<dbReference type="GO" id="GO:0046872">
    <property type="term" value="F:metal ion binding"/>
    <property type="evidence" value="ECO:0007669"/>
    <property type="project" value="UniProtKB-KW"/>
</dbReference>
<dbReference type="RefSeq" id="WP_250421096.1">
    <property type="nucleotide sequence ID" value="NZ_JAJKBJ010000004.1"/>
</dbReference>
<keyword evidence="2" id="KW-0479">Metal-binding</keyword>
<dbReference type="InterPro" id="IPR042216">
    <property type="entry name" value="MitoNEET_CISD"/>
</dbReference>
<dbReference type="SMART" id="SM00704">
    <property type="entry name" value="ZnF_CDGSH"/>
    <property type="match status" value="2"/>
</dbReference>
<evidence type="ECO:0000256" key="2">
    <source>
        <dbReference type="ARBA" id="ARBA00022723"/>
    </source>
</evidence>
<reference evidence="6" key="1">
    <citation type="submission" date="2021-11" db="EMBL/GenBank/DDBJ databases">
        <title>Legionella maioricencis sp. nov., a new species isolated from hot water samples in Mallorca.</title>
        <authorList>
            <person name="Crespi S."/>
            <person name="Drasar V."/>
            <person name="Salva-Serra F."/>
            <person name="Jaen-Luchoro D."/>
            <person name="Pineiro-Iglesias B."/>
            <person name="Aliaga F."/>
            <person name="Fernandez-Juarez V."/>
            <person name="Coll G."/>
            <person name="Moore E.R.B."/>
            <person name="Bennasar-Figueras A."/>
        </authorList>
    </citation>
    <scope>NUCLEOTIDE SEQUENCE</scope>
    <source>
        <strain evidence="6">HCPI-6</strain>
    </source>
</reference>
<dbReference type="PANTHER" id="PTHR46491">
    <property type="entry name" value="CDGSH IRON SULFUR DOMAIN PROTEIN HOMOLOG"/>
    <property type="match status" value="1"/>
</dbReference>
<gene>
    <name evidence="6" type="ORF">LOX96_05765</name>
</gene>
<evidence type="ECO:0000313" key="7">
    <source>
        <dbReference type="Proteomes" id="UP001139721"/>
    </source>
</evidence>